<dbReference type="PANTHER" id="PTHR30250:SF11">
    <property type="entry name" value="O-ANTIGEN TRANSPORTER-RELATED"/>
    <property type="match status" value="1"/>
</dbReference>
<reference evidence="7 9" key="2">
    <citation type="submission" date="2019-11" db="EMBL/GenBank/DDBJ databases">
        <title>Streptococcis sp. isolated from the respiratory tract of Marmot.</title>
        <authorList>
            <person name="Zhang G."/>
        </authorList>
    </citation>
    <scope>NUCLEOTIDE SEQUENCE [LARGE SCALE GENOMIC DNA]</scope>
    <source>
        <strain evidence="7">Zg-86</strain>
        <strain evidence="9">zg-86</strain>
    </source>
</reference>
<dbReference type="GO" id="GO:0005886">
    <property type="term" value="C:plasma membrane"/>
    <property type="evidence" value="ECO:0007669"/>
    <property type="project" value="UniProtKB-SubCell"/>
</dbReference>
<reference evidence="8 10" key="1">
    <citation type="submission" date="2019-10" db="EMBL/GenBank/DDBJ databases">
        <title>Streptococcis sp, isolated from the respiratory tract of Marmot.</title>
        <authorList>
            <person name="Zhang G."/>
        </authorList>
    </citation>
    <scope>NUCLEOTIDE SEQUENCE [LARGE SCALE GENOMIC DNA]</scope>
    <source>
        <strain evidence="8">Zg-70</strain>
        <strain evidence="10">zg-70</strain>
    </source>
</reference>
<comment type="caution">
    <text evidence="8">The sequence shown here is derived from an EMBL/GenBank/DDBJ whole genome shotgun (WGS) entry which is preliminary data.</text>
</comment>
<accession>A0A6I4RBC6</accession>
<feature type="transmembrane region" description="Helical" evidence="6">
    <location>
        <begin position="121"/>
        <end position="142"/>
    </location>
</feature>
<feature type="transmembrane region" description="Helical" evidence="6">
    <location>
        <begin position="91"/>
        <end position="115"/>
    </location>
</feature>
<evidence type="ECO:0000256" key="4">
    <source>
        <dbReference type="ARBA" id="ARBA00022989"/>
    </source>
</evidence>
<dbReference type="EMBL" id="WLCG01000009">
    <property type="protein sequence ID" value="MTB64708.1"/>
    <property type="molecule type" value="Genomic_DNA"/>
</dbReference>
<organism evidence="8 10">
    <name type="scientific">Streptococcus zhangguiae</name>
    <dbReference type="NCBI Taxonomy" id="2664091"/>
    <lineage>
        <taxon>Bacteria</taxon>
        <taxon>Bacillati</taxon>
        <taxon>Bacillota</taxon>
        <taxon>Bacilli</taxon>
        <taxon>Lactobacillales</taxon>
        <taxon>Streptococcaceae</taxon>
        <taxon>Streptococcus</taxon>
    </lineage>
</organism>
<feature type="transmembrane region" description="Helical" evidence="6">
    <location>
        <begin position="214"/>
        <end position="232"/>
    </location>
</feature>
<evidence type="ECO:0000256" key="2">
    <source>
        <dbReference type="ARBA" id="ARBA00022475"/>
    </source>
</evidence>
<evidence type="ECO:0000256" key="5">
    <source>
        <dbReference type="ARBA" id="ARBA00023136"/>
    </source>
</evidence>
<dbReference type="InterPro" id="IPR050833">
    <property type="entry name" value="Poly_Biosynth_Transport"/>
</dbReference>
<dbReference type="AlphaFoldDB" id="A0A6I4RBC6"/>
<comment type="subcellular location">
    <subcellularLocation>
        <location evidence="1">Cell membrane</location>
        <topology evidence="1">Multi-pass membrane protein</topology>
    </subcellularLocation>
</comment>
<feature type="transmembrane region" description="Helical" evidence="6">
    <location>
        <begin position="427"/>
        <end position="448"/>
    </location>
</feature>
<feature type="transmembrane region" description="Helical" evidence="6">
    <location>
        <begin position="326"/>
        <end position="349"/>
    </location>
</feature>
<keyword evidence="5 6" id="KW-0472">Membrane</keyword>
<evidence type="ECO:0000313" key="9">
    <source>
        <dbReference type="Proteomes" id="UP000435060"/>
    </source>
</evidence>
<feature type="transmembrane region" description="Helical" evidence="6">
    <location>
        <begin position="454"/>
        <end position="478"/>
    </location>
</feature>
<dbReference type="EMBL" id="WUBJ01000008">
    <property type="protein sequence ID" value="MWV56789.1"/>
    <property type="molecule type" value="Genomic_DNA"/>
</dbReference>
<feature type="transmembrane region" description="Helical" evidence="6">
    <location>
        <begin position="20"/>
        <end position="39"/>
    </location>
</feature>
<evidence type="ECO:0000313" key="10">
    <source>
        <dbReference type="Proteomes" id="UP000435423"/>
    </source>
</evidence>
<dbReference type="InterPro" id="IPR002797">
    <property type="entry name" value="Polysacc_synth"/>
</dbReference>
<evidence type="ECO:0000256" key="3">
    <source>
        <dbReference type="ARBA" id="ARBA00022692"/>
    </source>
</evidence>
<feature type="transmembrane region" description="Helical" evidence="6">
    <location>
        <begin position="361"/>
        <end position="380"/>
    </location>
</feature>
<evidence type="ECO:0000313" key="7">
    <source>
        <dbReference type="EMBL" id="MTB64708.1"/>
    </source>
</evidence>
<feature type="transmembrane region" description="Helical" evidence="6">
    <location>
        <begin position="59"/>
        <end position="79"/>
    </location>
</feature>
<feature type="transmembrane region" description="Helical" evidence="6">
    <location>
        <begin position="252"/>
        <end position="273"/>
    </location>
</feature>
<evidence type="ECO:0000256" key="6">
    <source>
        <dbReference type="SAM" id="Phobius"/>
    </source>
</evidence>
<feature type="transmembrane region" description="Helical" evidence="6">
    <location>
        <begin position="154"/>
        <end position="176"/>
    </location>
</feature>
<feature type="transmembrane region" description="Helical" evidence="6">
    <location>
        <begin position="182"/>
        <end position="202"/>
    </location>
</feature>
<protein>
    <submittedName>
        <fullName evidence="8">Oligosaccharide flippase family protein</fullName>
    </submittedName>
</protein>
<dbReference type="Pfam" id="PF01943">
    <property type="entry name" value="Polysacc_synt"/>
    <property type="match status" value="1"/>
</dbReference>
<dbReference type="PANTHER" id="PTHR30250">
    <property type="entry name" value="PST FAMILY PREDICTED COLANIC ACID TRANSPORTER"/>
    <property type="match status" value="1"/>
</dbReference>
<dbReference type="Proteomes" id="UP000435060">
    <property type="component" value="Unassembled WGS sequence"/>
</dbReference>
<keyword evidence="3 6" id="KW-0812">Transmembrane</keyword>
<dbReference type="Proteomes" id="UP000435423">
    <property type="component" value="Unassembled WGS sequence"/>
</dbReference>
<evidence type="ECO:0000313" key="8">
    <source>
        <dbReference type="EMBL" id="MWV56789.1"/>
    </source>
</evidence>
<evidence type="ECO:0000256" key="1">
    <source>
        <dbReference type="ARBA" id="ARBA00004651"/>
    </source>
</evidence>
<dbReference type="RefSeq" id="WP_154609125.1">
    <property type="nucleotide sequence ID" value="NZ_CP072115.1"/>
</dbReference>
<keyword evidence="4 6" id="KW-1133">Transmembrane helix</keyword>
<gene>
    <name evidence="7" type="ORF">GGG87_06845</name>
    <name evidence="8" type="ORF">GGH11_07355</name>
</gene>
<keyword evidence="2" id="KW-1003">Cell membrane</keyword>
<proteinExistence type="predicted"/>
<keyword evidence="9" id="KW-1185">Reference proteome</keyword>
<feature type="transmembrane region" description="Helical" evidence="6">
    <location>
        <begin position="386"/>
        <end position="407"/>
    </location>
</feature>
<name>A0A6I4RBC6_9STRE</name>
<feature type="transmembrane region" description="Helical" evidence="6">
    <location>
        <begin position="294"/>
        <end position="314"/>
    </location>
</feature>
<sequence length="483" mass="55527">MKRLLKKYESLSTPIKASIWFIICIFVQKGISVVVTPIFTRLMSASEYGQYSVFDSWLGIITIFVSLNLTSGVYLQGLVKFEDKKEEYTSSLLILSTLISSIFVVLYCIFCNLVNDLLGLSFGQVFAMLIMIWTTAVFNFWAVRQRVAYKYKMLVCITLLVSILKPLLGILMVLISKDKVNARIYSILIIEILVFVPLLFVLLNHSKRKVNISFWRYALVFNIPLIPHYLSQTVLNSADRIMINNMVSTEKAGIYSLAYSIAGLMSLFNTSIMQTLSPWMYQKIKNKEVDAIKSVAYSTMVIVASVNLILIILAPEAVRIFAPPSYYEAIWIIPPVAMSIYFIFIYDLFAKFAFYYEKTKFIMLASITGAIVNIVLNYVFIKIFGYIAAGYTTLLCYIIYSICHYIFMNRVCDLYCEGIRPYEVKKVVLISILFLLIGNLLLITYVSILLRITIIISLIAYFYIKRQLVSEMFFKLLFLKNKR</sequence>